<keyword evidence="6" id="KW-1185">Reference proteome</keyword>
<feature type="domain" description="Bacterial sugar transferase" evidence="4">
    <location>
        <begin position="21"/>
        <end position="193"/>
    </location>
</feature>
<dbReference type="GO" id="GO:0016740">
    <property type="term" value="F:transferase activity"/>
    <property type="evidence" value="ECO:0007669"/>
    <property type="project" value="UniProtKB-KW"/>
</dbReference>
<dbReference type="RefSeq" id="WP_260899854.1">
    <property type="nucleotide sequence ID" value="NZ_JAOCZP010000001.1"/>
</dbReference>
<comment type="similarity">
    <text evidence="1">Belongs to the bacterial sugar transferase family.</text>
</comment>
<comment type="caution">
    <text evidence="5">The sequence shown here is derived from an EMBL/GenBank/DDBJ whole genome shotgun (WGS) entry which is preliminary data.</text>
</comment>
<dbReference type="InterPro" id="IPR003362">
    <property type="entry name" value="Bact_transf"/>
</dbReference>
<gene>
    <name evidence="5" type="ORF">N5A92_00540</name>
</gene>
<proteinExistence type="inferred from homology"/>
<reference evidence="5 6" key="1">
    <citation type="submission" date="2022-09" db="EMBL/GenBank/DDBJ databases">
        <title>Chelativorans salina sp. nov., a novel slightly halophilic bacterium isolated from a saline lake sediment enrichment.</title>
        <authorList>
            <person name="Gao L."/>
            <person name="Fang B.-Z."/>
            <person name="Li W.-J."/>
        </authorList>
    </citation>
    <scope>NUCLEOTIDE SEQUENCE [LARGE SCALE GENOMIC DNA]</scope>
    <source>
        <strain evidence="5 6">EGI FJ00035</strain>
    </source>
</reference>
<feature type="transmembrane region" description="Helical" evidence="3">
    <location>
        <begin position="26"/>
        <end position="47"/>
    </location>
</feature>
<keyword evidence="5" id="KW-0808">Transferase</keyword>
<dbReference type="PANTHER" id="PTHR30576">
    <property type="entry name" value="COLANIC BIOSYNTHESIS UDP-GLUCOSE LIPID CARRIER TRANSFERASE"/>
    <property type="match status" value="1"/>
</dbReference>
<keyword evidence="2" id="KW-0270">Exopolysaccharide synthesis</keyword>
<evidence type="ECO:0000313" key="5">
    <source>
        <dbReference type="EMBL" id="MCT7373534.1"/>
    </source>
</evidence>
<dbReference type="Proteomes" id="UP001320831">
    <property type="component" value="Unassembled WGS sequence"/>
</dbReference>
<dbReference type="EMBL" id="JAOCZP010000001">
    <property type="protein sequence ID" value="MCT7373534.1"/>
    <property type="molecule type" value="Genomic_DNA"/>
</dbReference>
<dbReference type="Pfam" id="PF02397">
    <property type="entry name" value="Bac_transf"/>
    <property type="match status" value="1"/>
</dbReference>
<protein>
    <submittedName>
        <fullName evidence="5">Sugar transferase</fullName>
    </submittedName>
</protein>
<evidence type="ECO:0000259" key="4">
    <source>
        <dbReference type="Pfam" id="PF02397"/>
    </source>
</evidence>
<accession>A0ABT2LK13</accession>
<keyword evidence="3" id="KW-0812">Transmembrane</keyword>
<keyword evidence="3" id="KW-1133">Transmembrane helix</keyword>
<evidence type="ECO:0000256" key="3">
    <source>
        <dbReference type="SAM" id="Phobius"/>
    </source>
</evidence>
<organism evidence="5 6">
    <name type="scientific">Chelativorans salis</name>
    <dbReference type="NCBI Taxonomy" id="2978478"/>
    <lineage>
        <taxon>Bacteria</taxon>
        <taxon>Pseudomonadati</taxon>
        <taxon>Pseudomonadota</taxon>
        <taxon>Alphaproteobacteria</taxon>
        <taxon>Hyphomicrobiales</taxon>
        <taxon>Phyllobacteriaceae</taxon>
        <taxon>Chelativorans</taxon>
    </lineage>
</organism>
<name>A0ABT2LK13_9HYPH</name>
<sequence>MAQFASGDAALQQGYPLPRGKRAFDLAIALPAAVLAAPVVLLAAVLVRATTDGPAIYAQTRLGRGAVPFRCYKLRTMRTDTPSVPTHEARPDAVTPVGRFLRGTKLDELPQLWNVLKGEMSLVGPRPCLPEQEELIRHRKRLGVFAAAPGITGLAQVRGIDMSKPALCAETDAEYLSRWSIRRDLALLIRTLRPL</sequence>
<dbReference type="PANTHER" id="PTHR30576:SF10">
    <property type="entry name" value="SLL5057 PROTEIN"/>
    <property type="match status" value="1"/>
</dbReference>
<keyword evidence="3" id="KW-0472">Membrane</keyword>
<evidence type="ECO:0000256" key="2">
    <source>
        <dbReference type="ARBA" id="ARBA00023169"/>
    </source>
</evidence>
<evidence type="ECO:0000313" key="6">
    <source>
        <dbReference type="Proteomes" id="UP001320831"/>
    </source>
</evidence>
<evidence type="ECO:0000256" key="1">
    <source>
        <dbReference type="ARBA" id="ARBA00006464"/>
    </source>
</evidence>